<feature type="transmembrane region" description="Helical" evidence="3">
    <location>
        <begin position="602"/>
        <end position="623"/>
    </location>
</feature>
<dbReference type="PANTHER" id="PTHR11328:SF28">
    <property type="entry name" value="MAJOR FACILITATOR SUPERFAMILY DOMAIN-CONTAINING PROTEIN 12"/>
    <property type="match status" value="1"/>
</dbReference>
<feature type="transmembrane region" description="Helical" evidence="3">
    <location>
        <begin position="214"/>
        <end position="234"/>
    </location>
</feature>
<organism evidence="4 5">
    <name type="scientific">Folsomia candida</name>
    <name type="common">Springtail</name>
    <dbReference type="NCBI Taxonomy" id="158441"/>
    <lineage>
        <taxon>Eukaryota</taxon>
        <taxon>Metazoa</taxon>
        <taxon>Ecdysozoa</taxon>
        <taxon>Arthropoda</taxon>
        <taxon>Hexapoda</taxon>
        <taxon>Collembola</taxon>
        <taxon>Entomobryomorpha</taxon>
        <taxon>Isotomoidea</taxon>
        <taxon>Isotomidae</taxon>
        <taxon>Proisotominae</taxon>
        <taxon>Folsomia</taxon>
    </lineage>
</organism>
<dbReference type="InterPro" id="IPR036259">
    <property type="entry name" value="MFS_trans_sf"/>
</dbReference>
<feature type="transmembrane region" description="Helical" evidence="3">
    <location>
        <begin position="567"/>
        <end position="590"/>
    </location>
</feature>
<dbReference type="GO" id="GO:0005886">
    <property type="term" value="C:plasma membrane"/>
    <property type="evidence" value="ECO:0007669"/>
    <property type="project" value="TreeGrafter"/>
</dbReference>
<dbReference type="GO" id="GO:0015293">
    <property type="term" value="F:symporter activity"/>
    <property type="evidence" value="ECO:0007669"/>
    <property type="project" value="InterPro"/>
</dbReference>
<dbReference type="Pfam" id="PF07690">
    <property type="entry name" value="MFS_1"/>
    <property type="match status" value="1"/>
</dbReference>
<keyword evidence="3" id="KW-0472">Membrane</keyword>
<dbReference type="FunFam" id="1.20.1250.20:FF:000431">
    <property type="entry name" value="Predicted protein"/>
    <property type="match status" value="1"/>
</dbReference>
<proteinExistence type="inferred from homology"/>
<dbReference type="CDD" id="cd17491">
    <property type="entry name" value="MFS_MFSD12"/>
    <property type="match status" value="1"/>
</dbReference>
<dbReference type="Gene3D" id="1.20.1250.20">
    <property type="entry name" value="MFS general substrate transporter like domains"/>
    <property type="match status" value="2"/>
</dbReference>
<dbReference type="InterPro" id="IPR011701">
    <property type="entry name" value="MFS"/>
</dbReference>
<feature type="compositionally biased region" description="Basic residues" evidence="2">
    <location>
        <begin position="10"/>
        <end position="22"/>
    </location>
</feature>
<evidence type="ECO:0000313" key="4">
    <source>
        <dbReference type="EMBL" id="OXA57615.1"/>
    </source>
</evidence>
<keyword evidence="3" id="KW-0812">Transmembrane</keyword>
<feature type="transmembrane region" description="Helical" evidence="3">
    <location>
        <begin position="296"/>
        <end position="316"/>
    </location>
</feature>
<evidence type="ECO:0000256" key="3">
    <source>
        <dbReference type="SAM" id="Phobius"/>
    </source>
</evidence>
<dbReference type="Proteomes" id="UP000198287">
    <property type="component" value="Unassembled WGS sequence"/>
</dbReference>
<dbReference type="OMA" id="KSDTSEW"/>
<name>A0A226EIU9_FOLCA</name>
<comment type="caution">
    <text evidence="4">The sequence shown here is derived from an EMBL/GenBank/DDBJ whole genome shotgun (WGS) entry which is preliminary data.</text>
</comment>
<feature type="compositionally biased region" description="Polar residues" evidence="2">
    <location>
        <begin position="413"/>
        <end position="441"/>
    </location>
</feature>
<evidence type="ECO:0000256" key="1">
    <source>
        <dbReference type="ARBA" id="ARBA00008335"/>
    </source>
</evidence>
<keyword evidence="5" id="KW-1185">Reference proteome</keyword>
<dbReference type="STRING" id="158441.A0A226EIU9"/>
<dbReference type="AlphaFoldDB" id="A0A226EIU9"/>
<feature type="transmembrane region" description="Helical" evidence="3">
    <location>
        <begin position="500"/>
        <end position="524"/>
    </location>
</feature>
<dbReference type="SUPFAM" id="SSF103473">
    <property type="entry name" value="MFS general substrate transporter"/>
    <property type="match status" value="1"/>
</dbReference>
<reference evidence="4 5" key="1">
    <citation type="submission" date="2015-12" db="EMBL/GenBank/DDBJ databases">
        <title>The genome of Folsomia candida.</title>
        <authorList>
            <person name="Faddeeva A."/>
            <person name="Derks M.F."/>
            <person name="Anvar Y."/>
            <person name="Smit S."/>
            <person name="Van Straalen N."/>
            <person name="Roelofs D."/>
        </authorList>
    </citation>
    <scope>NUCLEOTIDE SEQUENCE [LARGE SCALE GENOMIC DNA]</scope>
    <source>
        <strain evidence="4 5">VU population</strain>
        <tissue evidence="4">Whole body</tissue>
    </source>
</reference>
<dbReference type="EMBL" id="LNIX01000003">
    <property type="protein sequence ID" value="OXA57615.1"/>
    <property type="molecule type" value="Genomic_DNA"/>
</dbReference>
<dbReference type="GO" id="GO:0008643">
    <property type="term" value="P:carbohydrate transport"/>
    <property type="evidence" value="ECO:0007669"/>
    <property type="project" value="InterPro"/>
</dbReference>
<evidence type="ECO:0000313" key="5">
    <source>
        <dbReference type="Proteomes" id="UP000198287"/>
    </source>
</evidence>
<feature type="region of interest" description="Disordered" evidence="2">
    <location>
        <begin position="10"/>
        <end position="53"/>
    </location>
</feature>
<feature type="transmembrane region" description="Helical" evidence="3">
    <location>
        <begin position="255"/>
        <end position="276"/>
    </location>
</feature>
<gene>
    <name evidence="4" type="ORF">Fcan01_07455</name>
</gene>
<comment type="similarity">
    <text evidence="1">Belongs to the major facilitator superfamily.</text>
</comment>
<keyword evidence="3" id="KW-1133">Transmembrane helix</keyword>
<feature type="transmembrane region" description="Helical" evidence="3">
    <location>
        <begin position="185"/>
        <end position="202"/>
    </location>
</feature>
<accession>A0A226EIU9</accession>
<feature type="transmembrane region" description="Helical" evidence="3">
    <location>
        <begin position="639"/>
        <end position="663"/>
    </location>
</feature>
<protein>
    <submittedName>
        <fullName evidence="4">Major facilitator superfamily domain-containing protein 12</fullName>
    </submittedName>
</protein>
<dbReference type="Pfam" id="PF13347">
    <property type="entry name" value="MFS_2"/>
    <property type="match status" value="1"/>
</dbReference>
<feature type="transmembrane region" description="Helical" evidence="3">
    <location>
        <begin position="536"/>
        <end position="555"/>
    </location>
</feature>
<evidence type="ECO:0000256" key="2">
    <source>
        <dbReference type="SAM" id="MobiDB-lite"/>
    </source>
</evidence>
<sequence length="671" mass="73335">MIYVSVLISHNKRTKDKRRHHKMDSQQEPKTVPVVTPSSDDVFGDRDSSAVSTNPRVNFSSVIEDEDHRILPVDDPTREDAGGCGILPGCRGDNTSRHPHNSSISYFQRVVGGSGHILNDLCASLWFTYFLLYMQKVAGFSDRNAAILMLLGQIVDGLSTPLIGFEADRANHCWLCKRGYGRCKTWHLIGVILVMISFPFVFSPCIGCESSDEWARAIYYAPFITIFQIGWASSQISHLALIPKMSTDILMRTELLAIRYAFTVGANITVFLLTWVTLSFEDCEIDQTDAPKFRTLGLVSVGIGGFFSLLFHIFVVERSDEEIKKGILAEQEEETAHTPHSQGSHHDFVESLNTVTNVRSVASSMAISKVHAQARRRRSCSTSSKSSADREAGTSLLSDQDDMDHGPLVAIDASSTSAPPVRPTSLNTIGSTQNNSGQLGNNSALQGYSMKSLNQGKETVTVMDWLSMPQFYIVAMMYMSTRLNVNITQAYMPLYVQESLKLPCGSVATVPLTMFCSGFVVSIFIKLINKHLGRQLAYALGALLCIIGAVLILALDWSPGSIMAEKGIYGVAILLGGGASAILVTSLSITADMIGNNVENGAFVYGAMSFCDKLSCGLAVMLINELKTFNNDEGFYQRVLAYTAGGCSVLGVLGVVGLTYIIYRQNKENTN</sequence>
<dbReference type="PANTHER" id="PTHR11328">
    <property type="entry name" value="MAJOR FACILITATOR SUPERFAMILY DOMAIN-CONTAINING PROTEIN"/>
    <property type="match status" value="1"/>
</dbReference>
<feature type="region of interest" description="Disordered" evidence="2">
    <location>
        <begin position="369"/>
        <end position="441"/>
    </location>
</feature>
<dbReference type="InterPro" id="IPR039672">
    <property type="entry name" value="MFS_2"/>
</dbReference>
<dbReference type="OrthoDB" id="1730117at2759"/>